<feature type="region of interest" description="Disordered" evidence="1">
    <location>
        <begin position="237"/>
        <end position="260"/>
    </location>
</feature>
<proteinExistence type="predicted"/>
<evidence type="ECO:0000256" key="1">
    <source>
        <dbReference type="SAM" id="MobiDB-lite"/>
    </source>
</evidence>
<evidence type="ECO:0000313" key="3">
    <source>
        <dbReference type="Proteomes" id="UP000272778"/>
    </source>
</evidence>
<dbReference type="AlphaFoldDB" id="A0A3N6MGF8"/>
<name>A0A3N6MGF8_9BURK</name>
<protein>
    <submittedName>
        <fullName evidence="2">Uncharacterized protein</fullName>
    </submittedName>
</protein>
<dbReference type="Proteomes" id="UP000272778">
    <property type="component" value="Unassembled WGS sequence"/>
</dbReference>
<organism evidence="2 3">
    <name type="scientific">Paraburkholderia dinghuensis</name>
    <dbReference type="NCBI Taxonomy" id="2305225"/>
    <lineage>
        <taxon>Bacteria</taxon>
        <taxon>Pseudomonadati</taxon>
        <taxon>Pseudomonadota</taxon>
        <taxon>Betaproteobacteria</taxon>
        <taxon>Burkholderiales</taxon>
        <taxon>Burkholderiaceae</taxon>
        <taxon>Paraburkholderia</taxon>
    </lineage>
</organism>
<comment type="caution">
    <text evidence="2">The sequence shown here is derived from an EMBL/GenBank/DDBJ whole genome shotgun (WGS) entry which is preliminary data.</text>
</comment>
<sequence length="260" mass="28259">MILKGTLEHPPVSEADIQAYTDGSVAPERAARVRRYLAMHPGEWRRILFYRRLNVLMRRVFPRFQADPAPVPTSRRAGWRQASLAAITFVMLAGVATAWLATSEATPQMLNDAAVMALIEATNVSAGEAATSTPDMPPKPFDLHAAGLRLIARGTPDLGPLAFARRYVYENAQGQKIVLLCARAWFAENEPQWSARRIGALRLIGWARHGTRCVLAGNAGTHELMRAADMATMAGAGGTRRQTNGVEQAGGNGTWTSVTN</sequence>
<reference evidence="2 3" key="1">
    <citation type="submission" date="2018-11" db="EMBL/GenBank/DDBJ databases">
        <title>Paraburkholderia sp. DHOA04, isolated from soil.</title>
        <authorList>
            <person name="Gao Z.-H."/>
            <person name="Qiu L.-H."/>
            <person name="Fu J.-C."/>
        </authorList>
    </citation>
    <scope>NUCLEOTIDE SEQUENCE [LARGE SCALE GENOMIC DNA]</scope>
    <source>
        <strain evidence="2 3">DHOA04</strain>
    </source>
</reference>
<evidence type="ECO:0000313" key="2">
    <source>
        <dbReference type="EMBL" id="RQH02088.1"/>
    </source>
</evidence>
<accession>A0A3N6MGF8</accession>
<dbReference type="OrthoDB" id="8999091at2"/>
<dbReference type="EMBL" id="RQIS01000020">
    <property type="protein sequence ID" value="RQH02088.1"/>
    <property type="molecule type" value="Genomic_DNA"/>
</dbReference>
<gene>
    <name evidence="2" type="ORF">D1Y85_22605</name>
</gene>
<keyword evidence="3" id="KW-1185">Reference proteome</keyword>
<dbReference type="RefSeq" id="WP_124153306.1">
    <property type="nucleotide sequence ID" value="NZ_RQIS01000020.1"/>
</dbReference>